<dbReference type="RefSeq" id="WP_125561578.1">
    <property type="nucleotide sequence ID" value="NZ_RBVX01000046.1"/>
</dbReference>
<dbReference type="InterPro" id="IPR012336">
    <property type="entry name" value="Thioredoxin-like_fold"/>
</dbReference>
<evidence type="ECO:0000256" key="4">
    <source>
        <dbReference type="ARBA" id="ARBA00023157"/>
    </source>
</evidence>
<evidence type="ECO:0000256" key="3">
    <source>
        <dbReference type="ARBA" id="ARBA00023002"/>
    </source>
</evidence>
<evidence type="ECO:0000313" key="7">
    <source>
        <dbReference type="EMBL" id="RSL29975.1"/>
    </source>
</evidence>
<evidence type="ECO:0000259" key="6">
    <source>
        <dbReference type="Pfam" id="PF13462"/>
    </source>
</evidence>
<protein>
    <submittedName>
        <fullName evidence="7">DsbA family protein</fullName>
    </submittedName>
</protein>
<proteinExistence type="inferred from homology"/>
<gene>
    <name evidence="7" type="ORF">D7Z54_28570</name>
</gene>
<keyword evidence="4" id="KW-1015">Disulfide bond</keyword>
<comment type="caution">
    <text evidence="7">The sequence shown here is derived from an EMBL/GenBank/DDBJ whole genome shotgun (WGS) entry which is preliminary data.</text>
</comment>
<evidence type="ECO:0000256" key="2">
    <source>
        <dbReference type="ARBA" id="ARBA00022729"/>
    </source>
</evidence>
<feature type="domain" description="Thioredoxin-like fold" evidence="6">
    <location>
        <begin position="44"/>
        <end position="217"/>
    </location>
</feature>
<dbReference type="PANTHER" id="PTHR13887">
    <property type="entry name" value="GLUTATHIONE S-TRANSFERASE KAPPA"/>
    <property type="match status" value="1"/>
</dbReference>
<reference evidence="7 8" key="1">
    <citation type="submission" date="2018-10" db="EMBL/GenBank/DDBJ databases">
        <title>Draft genome sequence of Bacillus salarius IM0101, isolated from a hypersaline soil in Inner Mongolia, China.</title>
        <authorList>
            <person name="Yamprayoonswat W."/>
            <person name="Boonvisut S."/>
            <person name="Jumpathong W."/>
            <person name="Sittihan S."/>
            <person name="Ruangsuj P."/>
            <person name="Wanthongcharoen S."/>
            <person name="Thongpramul N."/>
            <person name="Pimmason S."/>
            <person name="Yu B."/>
            <person name="Yasawong M."/>
        </authorList>
    </citation>
    <scope>NUCLEOTIDE SEQUENCE [LARGE SCALE GENOMIC DNA]</scope>
    <source>
        <strain evidence="7 8">IM0101</strain>
    </source>
</reference>
<accession>A0A3R9P2Z8</accession>
<dbReference type="GO" id="GO:0016491">
    <property type="term" value="F:oxidoreductase activity"/>
    <property type="evidence" value="ECO:0007669"/>
    <property type="project" value="UniProtKB-KW"/>
</dbReference>
<dbReference type="AlphaFoldDB" id="A0A3R9P2Z8"/>
<keyword evidence="3" id="KW-0560">Oxidoreductase</keyword>
<evidence type="ECO:0000256" key="5">
    <source>
        <dbReference type="ARBA" id="ARBA00023284"/>
    </source>
</evidence>
<evidence type="ECO:0000313" key="8">
    <source>
        <dbReference type="Proteomes" id="UP000275076"/>
    </source>
</evidence>
<dbReference type="PANTHER" id="PTHR13887:SF14">
    <property type="entry name" value="DISULFIDE BOND FORMATION PROTEIN D"/>
    <property type="match status" value="1"/>
</dbReference>
<dbReference type="InterPro" id="IPR036249">
    <property type="entry name" value="Thioredoxin-like_sf"/>
</dbReference>
<keyword evidence="8" id="KW-1185">Reference proteome</keyword>
<dbReference type="Pfam" id="PF13462">
    <property type="entry name" value="Thioredoxin_4"/>
    <property type="match status" value="1"/>
</dbReference>
<comment type="similarity">
    <text evidence="1">Belongs to the thioredoxin family. DsbA subfamily.</text>
</comment>
<dbReference type="OrthoDB" id="117402at2"/>
<dbReference type="Proteomes" id="UP000275076">
    <property type="component" value="Unassembled WGS sequence"/>
</dbReference>
<dbReference type="EMBL" id="RBVX01000046">
    <property type="protein sequence ID" value="RSL29975.1"/>
    <property type="molecule type" value="Genomic_DNA"/>
</dbReference>
<keyword evidence="2" id="KW-0732">Signal</keyword>
<keyword evidence="5" id="KW-0676">Redox-active center</keyword>
<organism evidence="7 8">
    <name type="scientific">Salibacterium salarium</name>
    <dbReference type="NCBI Taxonomy" id="284579"/>
    <lineage>
        <taxon>Bacteria</taxon>
        <taxon>Bacillati</taxon>
        <taxon>Bacillota</taxon>
        <taxon>Bacilli</taxon>
        <taxon>Bacillales</taxon>
        <taxon>Bacillaceae</taxon>
    </lineage>
</organism>
<evidence type="ECO:0000256" key="1">
    <source>
        <dbReference type="ARBA" id="ARBA00005791"/>
    </source>
</evidence>
<dbReference type="SUPFAM" id="SSF52833">
    <property type="entry name" value="Thioredoxin-like"/>
    <property type="match status" value="1"/>
</dbReference>
<name>A0A3R9P2Z8_9BACI</name>
<sequence>MKSKILVVVTAVVMVGIAVFLFMGNGNTSVGEDTTFENHPEIERQPTIGEADAPVSVVEFGDYKCPSCKSWSEQVFPLLEDEYIVSGEASFTFINTLFHGEESERAALASESVWEQDPNSFWAFHELLFDNQPGPQFHDDVWVTTEELGTIADEVEGSIDAEQVMDDVENGTYADQVALDQSLVQEYNIELTPSILVNGTLIEDPFDWEAISAEIDAALEENS</sequence>
<dbReference type="Gene3D" id="3.40.30.10">
    <property type="entry name" value="Glutaredoxin"/>
    <property type="match status" value="1"/>
</dbReference>